<sequence length="96" mass="11157">MNNKKGSNMLPFPLSHVLTDTGETKEKIAFQLIFIDQLELPTKIYNSLRRANIHTLLDLLNYSREDLMRIENFGKESVEQVLEVLQKLFAIDPPRN</sequence>
<dbReference type="GO" id="GO:0003677">
    <property type="term" value="F:DNA binding"/>
    <property type="evidence" value="ECO:0007669"/>
    <property type="project" value="InterPro"/>
</dbReference>
<evidence type="ECO:0000259" key="1">
    <source>
        <dbReference type="Pfam" id="PF03118"/>
    </source>
</evidence>
<dbReference type="Pfam" id="PF03118">
    <property type="entry name" value="RNA_pol_A_CTD"/>
    <property type="match status" value="1"/>
</dbReference>
<dbReference type="GO" id="GO:0003899">
    <property type="term" value="F:DNA-directed RNA polymerase activity"/>
    <property type="evidence" value="ECO:0007669"/>
    <property type="project" value="InterPro"/>
</dbReference>
<protein>
    <submittedName>
        <fullName evidence="2">DNA-directed RNA polymerase subunit alpha</fullName>
    </submittedName>
</protein>
<dbReference type="InterPro" id="IPR011260">
    <property type="entry name" value="RNAP_asu_C"/>
</dbReference>
<dbReference type="AlphaFoldDB" id="A0A483NCF7"/>
<dbReference type="GO" id="GO:0000428">
    <property type="term" value="C:DNA-directed RNA polymerase complex"/>
    <property type="evidence" value="ECO:0007669"/>
    <property type="project" value="UniProtKB-KW"/>
</dbReference>
<dbReference type="GO" id="GO:0006351">
    <property type="term" value="P:DNA-templated transcription"/>
    <property type="evidence" value="ECO:0007669"/>
    <property type="project" value="InterPro"/>
</dbReference>
<dbReference type="EMBL" id="SDCV01000098">
    <property type="protein sequence ID" value="TCX96998.1"/>
    <property type="molecule type" value="Genomic_DNA"/>
</dbReference>
<keyword evidence="2" id="KW-0240">DNA-directed RNA polymerase</keyword>
<keyword evidence="2" id="KW-0804">Transcription</keyword>
<evidence type="ECO:0000313" key="2">
    <source>
        <dbReference type="EMBL" id="TCX96998.1"/>
    </source>
</evidence>
<proteinExistence type="predicted"/>
<name>A0A483NCF7_KLEPN</name>
<comment type="caution">
    <text evidence="2">The sequence shown here is derived from an EMBL/GenBank/DDBJ whole genome shotgun (WGS) entry which is preliminary data.</text>
</comment>
<accession>A0A483NCF7</accession>
<dbReference type="SUPFAM" id="SSF47789">
    <property type="entry name" value="C-terminal domain of RNA polymerase alpha subunit"/>
    <property type="match status" value="1"/>
</dbReference>
<gene>
    <name evidence="2" type="ORF">ETE68_28305</name>
</gene>
<reference evidence="2" key="1">
    <citation type="submission" date="2019-01" db="EMBL/GenBank/DDBJ databases">
        <authorList>
            <person name="Lista F."/>
            <person name="Anselmo A."/>
        </authorList>
    </citation>
    <scope>NUCLEOTIDE SEQUENCE</scope>
    <source>
        <strain evidence="2">1S</strain>
    </source>
</reference>
<organism evidence="2">
    <name type="scientific">Klebsiella pneumoniae</name>
    <dbReference type="NCBI Taxonomy" id="573"/>
    <lineage>
        <taxon>Bacteria</taxon>
        <taxon>Pseudomonadati</taxon>
        <taxon>Pseudomonadota</taxon>
        <taxon>Gammaproteobacteria</taxon>
        <taxon>Enterobacterales</taxon>
        <taxon>Enterobacteriaceae</taxon>
        <taxon>Klebsiella/Raoultella group</taxon>
        <taxon>Klebsiella</taxon>
        <taxon>Klebsiella pneumoniae complex</taxon>
    </lineage>
</organism>
<dbReference type="Gene3D" id="1.10.150.20">
    <property type="entry name" value="5' to 3' exonuclease, C-terminal subdomain"/>
    <property type="match status" value="1"/>
</dbReference>
<feature type="domain" description="RNA polymerase alpha subunit C-terminal" evidence="1">
    <location>
        <begin position="25"/>
        <end position="87"/>
    </location>
</feature>